<proteinExistence type="predicted"/>
<organism evidence="1 2">
    <name type="scientific">Sebaldella termitidis (strain ATCC 33386 / NCTC 11300)</name>
    <dbReference type="NCBI Taxonomy" id="526218"/>
    <lineage>
        <taxon>Bacteria</taxon>
        <taxon>Fusobacteriati</taxon>
        <taxon>Fusobacteriota</taxon>
        <taxon>Fusobacteriia</taxon>
        <taxon>Fusobacteriales</taxon>
        <taxon>Leptotrichiaceae</taxon>
        <taxon>Sebaldella</taxon>
    </lineage>
</organism>
<dbReference type="RefSeq" id="WP_012863134.1">
    <property type="nucleotide sequence ID" value="NC_013517.1"/>
</dbReference>
<accession>D1ARR6</accession>
<protein>
    <submittedName>
        <fullName evidence="1">Uncharacterized protein</fullName>
    </submittedName>
</protein>
<reference evidence="1 2" key="2">
    <citation type="journal article" date="2010" name="Stand. Genomic Sci.">
        <title>Complete genome sequence of Sebaldella termitidis type strain (NCTC 11300).</title>
        <authorList>
            <person name="Harmon-Smith M."/>
            <person name="Celia L."/>
            <person name="Chertkov O."/>
            <person name="Lapidus A."/>
            <person name="Copeland A."/>
            <person name="Glavina Del Rio T."/>
            <person name="Nolan M."/>
            <person name="Lucas S."/>
            <person name="Tice H."/>
            <person name="Cheng J.F."/>
            <person name="Han C."/>
            <person name="Detter J.C."/>
            <person name="Bruce D."/>
            <person name="Goodwin L."/>
            <person name="Pitluck S."/>
            <person name="Pati A."/>
            <person name="Liolios K."/>
            <person name="Ivanova N."/>
            <person name="Mavromatis K."/>
            <person name="Mikhailova N."/>
            <person name="Chen A."/>
            <person name="Palaniappan K."/>
            <person name="Land M."/>
            <person name="Hauser L."/>
            <person name="Chang Y.J."/>
            <person name="Jeffries C.D."/>
            <person name="Brettin T."/>
            <person name="Goker M."/>
            <person name="Beck B."/>
            <person name="Bristow J."/>
            <person name="Eisen J.A."/>
            <person name="Markowitz V."/>
            <person name="Hugenholtz P."/>
            <person name="Kyrpides N.C."/>
            <person name="Klenk H.P."/>
            <person name="Chen F."/>
        </authorList>
    </citation>
    <scope>NUCLEOTIDE SEQUENCE [LARGE SCALE GENOMIC DNA]</scope>
    <source>
        <strain evidence="2">ATCC 33386 / NCTC 11300</strain>
    </source>
</reference>
<sequence>MKELRILMAGGLTQDKFEKKIKELEEILKKENITPVITTVNTYEQKDLSSFEESNDMVLAMGTLNIESVLPVINGMGLMYGWMDRNKMIEEILNIEIKN</sequence>
<evidence type="ECO:0000313" key="2">
    <source>
        <dbReference type="Proteomes" id="UP000000845"/>
    </source>
</evidence>
<gene>
    <name evidence="1" type="ordered locus">Sterm_3718</name>
</gene>
<dbReference type="EMBL" id="CP001739">
    <property type="protein sequence ID" value="ACZ10552.1"/>
    <property type="molecule type" value="Genomic_DNA"/>
</dbReference>
<dbReference type="Proteomes" id="UP000000845">
    <property type="component" value="Chromosome"/>
</dbReference>
<dbReference type="AlphaFoldDB" id="D1ARR6"/>
<evidence type="ECO:0000313" key="1">
    <source>
        <dbReference type="EMBL" id="ACZ10552.1"/>
    </source>
</evidence>
<dbReference type="HOGENOM" id="CLU_2353711_0_0_0"/>
<reference evidence="2" key="1">
    <citation type="submission" date="2009-09" db="EMBL/GenBank/DDBJ databases">
        <title>The complete chromosome of Sebaldella termitidis ATCC 33386.</title>
        <authorList>
            <consortium name="US DOE Joint Genome Institute (JGI-PGF)"/>
            <person name="Lucas S."/>
            <person name="Copeland A."/>
            <person name="Lapidus A."/>
            <person name="Glavina del Rio T."/>
            <person name="Dalin E."/>
            <person name="Tice H."/>
            <person name="Bruce D."/>
            <person name="Goodwin L."/>
            <person name="Pitluck S."/>
            <person name="Kyrpides N."/>
            <person name="Mavromatis K."/>
            <person name="Ivanova N."/>
            <person name="Mikhailova N."/>
            <person name="Sims D."/>
            <person name="Meincke L."/>
            <person name="Brettin T."/>
            <person name="Detter J.C."/>
            <person name="Han C."/>
            <person name="Larimer F."/>
            <person name="Land M."/>
            <person name="Hauser L."/>
            <person name="Markowitz V."/>
            <person name="Cheng J.F."/>
            <person name="Hugenholtz P."/>
            <person name="Woyke T."/>
            <person name="Wu D."/>
            <person name="Eisen J.A."/>
        </authorList>
    </citation>
    <scope>NUCLEOTIDE SEQUENCE [LARGE SCALE GENOMIC DNA]</scope>
    <source>
        <strain evidence="2">ATCC 33386 / NCTC 11300</strain>
    </source>
</reference>
<keyword evidence="2" id="KW-1185">Reference proteome</keyword>
<name>D1ARR6_SEBTE</name>
<dbReference type="STRING" id="526218.Sterm_3718"/>
<dbReference type="eggNOG" id="ENOG5033JB8">
    <property type="taxonomic scope" value="Bacteria"/>
</dbReference>
<dbReference type="KEGG" id="str:Sterm_3718"/>